<dbReference type="InterPro" id="IPR012923">
    <property type="entry name" value="Csm3"/>
</dbReference>
<evidence type="ECO:0000256" key="4">
    <source>
        <dbReference type="ARBA" id="ARBA00023242"/>
    </source>
</evidence>
<protein>
    <recommendedName>
        <fullName evidence="6">TIMELESS-interacting protein</fullName>
    </recommendedName>
</protein>
<feature type="compositionally biased region" description="Basic and acidic residues" evidence="7">
    <location>
        <begin position="32"/>
        <end position="41"/>
    </location>
</feature>
<dbReference type="OMA" id="MKKYAYW"/>
<keyword evidence="10" id="KW-1185">Reference proteome</keyword>
<reference evidence="10" key="1">
    <citation type="submission" date="2010-08" db="EMBL/GenBank/DDBJ databases">
        <authorList>
            <consortium name="Caenorhabditis japonica Sequencing Consortium"/>
            <person name="Wilson R.K."/>
        </authorList>
    </citation>
    <scope>NUCLEOTIDE SEQUENCE [LARGE SCALE GENOMIC DNA]</scope>
    <source>
        <strain evidence="10">DF5081</strain>
    </source>
</reference>
<feature type="region of interest" description="Disordered" evidence="7">
    <location>
        <begin position="1"/>
        <end position="41"/>
    </location>
</feature>
<dbReference type="PANTHER" id="PTHR13220:SF11">
    <property type="entry name" value="TIMELESS-INTERACTING PROTEIN"/>
    <property type="match status" value="1"/>
</dbReference>
<evidence type="ECO:0000259" key="8">
    <source>
        <dbReference type="Pfam" id="PF07962"/>
    </source>
</evidence>
<dbReference type="GO" id="GO:0006974">
    <property type="term" value="P:DNA damage response"/>
    <property type="evidence" value="ECO:0007669"/>
    <property type="project" value="UniProtKB-KW"/>
</dbReference>
<accession>A0A8R1HY02</accession>
<evidence type="ECO:0000313" key="10">
    <source>
        <dbReference type="Proteomes" id="UP000005237"/>
    </source>
</evidence>
<comment type="subcellular location">
    <subcellularLocation>
        <location evidence="1 6">Nucleus</location>
    </subcellularLocation>
</comment>
<dbReference type="EnsemblMetazoa" id="CJA14154.1">
    <property type="protein sequence ID" value="CJA14154.1"/>
    <property type="gene ID" value="WBGene00133358"/>
</dbReference>
<proteinExistence type="inferred from homology"/>
<feature type="compositionally biased region" description="Acidic residues" evidence="7">
    <location>
        <begin position="1"/>
        <end position="29"/>
    </location>
</feature>
<dbReference type="Pfam" id="PF07962">
    <property type="entry name" value="Swi3"/>
    <property type="match status" value="1"/>
</dbReference>
<comment type="function">
    <text evidence="6">Plays an important role in the control of DNA replication and the maintenance of replication fork stability.</text>
</comment>
<feature type="compositionally biased region" description="Acidic residues" evidence="7">
    <location>
        <begin position="196"/>
        <end position="205"/>
    </location>
</feature>
<dbReference type="GO" id="GO:0043111">
    <property type="term" value="P:replication fork arrest"/>
    <property type="evidence" value="ECO:0007669"/>
    <property type="project" value="TreeGrafter"/>
</dbReference>
<dbReference type="PANTHER" id="PTHR13220">
    <property type="entry name" value="TIMELESS INTERACTING-RELATED"/>
    <property type="match status" value="1"/>
</dbReference>
<name>A0A8R1HY02_CAEJA</name>
<evidence type="ECO:0000256" key="1">
    <source>
        <dbReference type="ARBA" id="ARBA00004123"/>
    </source>
</evidence>
<keyword evidence="5 6" id="KW-0131">Cell cycle</keyword>
<reference evidence="9" key="2">
    <citation type="submission" date="2022-06" db="UniProtKB">
        <authorList>
            <consortium name="EnsemblMetazoa"/>
        </authorList>
    </citation>
    <scope>IDENTIFICATION</scope>
    <source>
        <strain evidence="9">DF5081</strain>
    </source>
</reference>
<sequence length="235" mass="27171">MDEMDDFFGNDDLDDAEPMADEAIEDNSAENEGSKRTIEPKLARAKKLTNTRLVLNERTLTGPTGISALKETFKDFKPDPKNDPYANLEKMMKKYAYWAHLMFPNMKTEDVLSRVETLGTRKHVKLYVTKQRLGMDQEDDEREKEKEKSSKDGKIIDDGAEDDDELTVPTRETETPPPPQTSSTKETLKALPAENFNEEDEYQMMEEERRREEQEAKEAEEADELMADFDTNNDW</sequence>
<feature type="region of interest" description="Disordered" evidence="7">
    <location>
        <begin position="135"/>
        <end position="235"/>
    </location>
</feature>
<dbReference type="GO" id="GO:0000076">
    <property type="term" value="P:DNA replication checkpoint signaling"/>
    <property type="evidence" value="ECO:0007669"/>
    <property type="project" value="UniProtKB-UniRule"/>
</dbReference>
<evidence type="ECO:0000256" key="5">
    <source>
        <dbReference type="ARBA" id="ARBA00023306"/>
    </source>
</evidence>
<evidence type="ECO:0000256" key="3">
    <source>
        <dbReference type="ARBA" id="ARBA00022763"/>
    </source>
</evidence>
<feature type="compositionally biased region" description="Acidic residues" evidence="7">
    <location>
        <begin position="220"/>
        <end position="235"/>
    </location>
</feature>
<feature type="compositionally biased region" description="Basic and acidic residues" evidence="7">
    <location>
        <begin position="143"/>
        <end position="157"/>
    </location>
</feature>
<keyword evidence="3 6" id="KW-0227">DNA damage</keyword>
<dbReference type="GO" id="GO:0003677">
    <property type="term" value="F:DNA binding"/>
    <property type="evidence" value="ECO:0007669"/>
    <property type="project" value="TreeGrafter"/>
</dbReference>
<evidence type="ECO:0000256" key="2">
    <source>
        <dbReference type="ARBA" id="ARBA00006075"/>
    </source>
</evidence>
<evidence type="ECO:0000256" key="6">
    <source>
        <dbReference type="RuleBase" id="RU366049"/>
    </source>
</evidence>
<comment type="similarity">
    <text evidence="2 6">Belongs to the CSM3 family.</text>
</comment>
<feature type="compositionally biased region" description="Basic and acidic residues" evidence="7">
    <location>
        <begin position="206"/>
        <end position="219"/>
    </location>
</feature>
<feature type="domain" description="Chromosome segregation in meiosis protein 3" evidence="8">
    <location>
        <begin position="55"/>
        <end position="134"/>
    </location>
</feature>
<keyword evidence="4 6" id="KW-0539">Nucleus</keyword>
<dbReference type="GO" id="GO:0031298">
    <property type="term" value="C:replication fork protection complex"/>
    <property type="evidence" value="ECO:0007669"/>
    <property type="project" value="TreeGrafter"/>
</dbReference>
<evidence type="ECO:0000256" key="7">
    <source>
        <dbReference type="SAM" id="MobiDB-lite"/>
    </source>
</evidence>
<dbReference type="InterPro" id="IPR040038">
    <property type="entry name" value="TIPIN/Csm3/Swi3"/>
</dbReference>
<dbReference type="AlphaFoldDB" id="A0A8R1HY02"/>
<dbReference type="Proteomes" id="UP000005237">
    <property type="component" value="Unassembled WGS sequence"/>
</dbReference>
<evidence type="ECO:0000313" key="9">
    <source>
        <dbReference type="EnsemblMetazoa" id="CJA14154.1"/>
    </source>
</evidence>
<dbReference type="GO" id="GO:0031297">
    <property type="term" value="P:replication fork processing"/>
    <property type="evidence" value="ECO:0007669"/>
    <property type="project" value="UniProtKB-UniRule"/>
</dbReference>
<organism evidence="9 10">
    <name type="scientific">Caenorhabditis japonica</name>
    <dbReference type="NCBI Taxonomy" id="281687"/>
    <lineage>
        <taxon>Eukaryota</taxon>
        <taxon>Metazoa</taxon>
        <taxon>Ecdysozoa</taxon>
        <taxon>Nematoda</taxon>
        <taxon>Chromadorea</taxon>
        <taxon>Rhabditida</taxon>
        <taxon>Rhabditina</taxon>
        <taxon>Rhabditomorpha</taxon>
        <taxon>Rhabditoidea</taxon>
        <taxon>Rhabditidae</taxon>
        <taxon>Peloderinae</taxon>
        <taxon>Caenorhabditis</taxon>
    </lineage>
</organism>